<organism evidence="1 2">
    <name type="scientific">Spectribacter acetivorans</name>
    <dbReference type="NCBI Taxonomy" id="3075603"/>
    <lineage>
        <taxon>Bacteria</taxon>
        <taxon>Pseudomonadati</taxon>
        <taxon>Pseudomonadota</taxon>
        <taxon>Gammaproteobacteria</taxon>
        <taxon>Salinisphaerales</taxon>
        <taxon>Salinisphaeraceae</taxon>
        <taxon>Spectribacter</taxon>
    </lineage>
</organism>
<proteinExistence type="predicted"/>
<dbReference type="Proteomes" id="UP001259982">
    <property type="component" value="Unassembled WGS sequence"/>
</dbReference>
<accession>A0ABU3B766</accession>
<name>A0ABU3B766_9GAMM</name>
<dbReference type="PROSITE" id="PS51257">
    <property type="entry name" value="PROKAR_LIPOPROTEIN"/>
    <property type="match status" value="1"/>
</dbReference>
<reference evidence="1 2" key="1">
    <citation type="submission" date="2023-09" db="EMBL/GenBank/DDBJ databases">
        <authorList>
            <person name="Rey-Velasco X."/>
        </authorList>
    </citation>
    <scope>NUCLEOTIDE SEQUENCE [LARGE SCALE GENOMIC DNA]</scope>
    <source>
        <strain evidence="1 2">P385</strain>
    </source>
</reference>
<dbReference type="RefSeq" id="WP_311657834.1">
    <property type="nucleotide sequence ID" value="NZ_JAVRHY010000004.1"/>
</dbReference>
<evidence type="ECO:0000313" key="2">
    <source>
        <dbReference type="Proteomes" id="UP001259982"/>
    </source>
</evidence>
<gene>
    <name evidence="1" type="ORF">RM531_05330</name>
</gene>
<dbReference type="EMBL" id="JAVRHY010000004">
    <property type="protein sequence ID" value="MDT0617885.1"/>
    <property type="molecule type" value="Genomic_DNA"/>
</dbReference>
<keyword evidence="2" id="KW-1185">Reference proteome</keyword>
<sequence length="95" mass="9974">MLRTLSIGLAALLLAGCEGVGLVGVDQGQLCLFSSDDDATKCKEGELAYFKPAQAAGGQTVLNVAAAYCNIGHEIVTNEGGVLCVFTRKRMHLMK</sequence>
<protein>
    <recommendedName>
        <fullName evidence="3">Lipoprotein</fullName>
    </recommendedName>
</protein>
<evidence type="ECO:0008006" key="3">
    <source>
        <dbReference type="Google" id="ProtNLM"/>
    </source>
</evidence>
<evidence type="ECO:0000313" key="1">
    <source>
        <dbReference type="EMBL" id="MDT0617885.1"/>
    </source>
</evidence>
<comment type="caution">
    <text evidence="1">The sequence shown here is derived from an EMBL/GenBank/DDBJ whole genome shotgun (WGS) entry which is preliminary data.</text>
</comment>